<evidence type="ECO:0000313" key="7">
    <source>
        <dbReference type="WBParaSite" id="ECPE_0000360001-mRNA-1"/>
    </source>
</evidence>
<dbReference type="InterPro" id="IPR001660">
    <property type="entry name" value="SAM"/>
</dbReference>
<keyword evidence="1" id="KW-0677">Repeat</keyword>
<feature type="region of interest" description="Disordered" evidence="3">
    <location>
        <begin position="829"/>
        <end position="851"/>
    </location>
</feature>
<dbReference type="Gene3D" id="1.10.150.50">
    <property type="entry name" value="Transcription Factor, Ets-1"/>
    <property type="match status" value="2"/>
</dbReference>
<dbReference type="SUPFAM" id="SSF47769">
    <property type="entry name" value="SAM/Pointed domain"/>
    <property type="match status" value="2"/>
</dbReference>
<feature type="domain" description="SAM" evidence="4">
    <location>
        <begin position="437"/>
        <end position="500"/>
    </location>
</feature>
<feature type="region of interest" description="Disordered" evidence="3">
    <location>
        <begin position="716"/>
        <end position="735"/>
    </location>
</feature>
<dbReference type="SMART" id="SM00454">
    <property type="entry name" value="SAM"/>
    <property type="match status" value="2"/>
</dbReference>
<keyword evidence="2" id="KW-0040">ANK repeat</keyword>
<keyword evidence="6" id="KW-1185">Reference proteome</keyword>
<dbReference type="InterPro" id="IPR013761">
    <property type="entry name" value="SAM/pointed_sf"/>
</dbReference>
<dbReference type="PANTHER" id="PTHR24174:SF16">
    <property type="entry name" value="CASKIN-2"/>
    <property type="match status" value="1"/>
</dbReference>
<feature type="compositionally biased region" description="Low complexity" evidence="3">
    <location>
        <begin position="159"/>
        <end position="184"/>
    </location>
</feature>
<protein>
    <submittedName>
        <fullName evidence="7">SAM domain-containing protein</fullName>
    </submittedName>
</protein>
<feature type="region of interest" description="Disordered" evidence="3">
    <location>
        <begin position="100"/>
        <end position="123"/>
    </location>
</feature>
<evidence type="ECO:0000259" key="4">
    <source>
        <dbReference type="PROSITE" id="PS50105"/>
    </source>
</evidence>
<feature type="compositionally biased region" description="Basic and acidic residues" evidence="3">
    <location>
        <begin position="841"/>
        <end position="851"/>
    </location>
</feature>
<dbReference type="Pfam" id="PF07647">
    <property type="entry name" value="SAM_2"/>
    <property type="match status" value="1"/>
</dbReference>
<feature type="region of interest" description="Disordered" evidence="3">
    <location>
        <begin position="216"/>
        <end position="267"/>
    </location>
</feature>
<dbReference type="Pfam" id="PF00536">
    <property type="entry name" value="SAM_1"/>
    <property type="match status" value="1"/>
</dbReference>
<dbReference type="PROSITE" id="PS50105">
    <property type="entry name" value="SAM_DOMAIN"/>
    <property type="match status" value="2"/>
</dbReference>
<feature type="compositionally biased region" description="Pro residues" evidence="3">
    <location>
        <begin position="669"/>
        <end position="682"/>
    </location>
</feature>
<feature type="compositionally biased region" description="Polar residues" evidence="3">
    <location>
        <begin position="783"/>
        <end position="794"/>
    </location>
</feature>
<dbReference type="AlphaFoldDB" id="A0A183A9G2"/>
<dbReference type="InterPro" id="IPR033635">
    <property type="entry name" value="ANKS1/Caskin"/>
</dbReference>
<gene>
    <name evidence="5" type="ORF">ECPE_LOCUS3597</name>
</gene>
<dbReference type="PANTHER" id="PTHR24174">
    <property type="entry name" value="ANKYRIN REPEAT AND STERILE ALPHA MOTIF DOMAIN-CONTAINING PROTEIN 1"/>
    <property type="match status" value="1"/>
</dbReference>
<evidence type="ECO:0000313" key="6">
    <source>
        <dbReference type="Proteomes" id="UP000272942"/>
    </source>
</evidence>
<reference evidence="5 6" key="2">
    <citation type="submission" date="2018-11" db="EMBL/GenBank/DDBJ databases">
        <authorList>
            <consortium name="Pathogen Informatics"/>
        </authorList>
    </citation>
    <scope>NUCLEOTIDE SEQUENCE [LARGE SCALE GENOMIC DNA]</scope>
    <source>
        <strain evidence="5 6">Egypt</strain>
    </source>
</reference>
<feature type="compositionally biased region" description="Low complexity" evidence="3">
    <location>
        <begin position="716"/>
        <end position="727"/>
    </location>
</feature>
<feature type="region of interest" description="Disordered" evidence="3">
    <location>
        <begin position="783"/>
        <end position="812"/>
    </location>
</feature>
<dbReference type="OrthoDB" id="5314041at2759"/>
<reference evidence="7" key="1">
    <citation type="submission" date="2016-06" db="UniProtKB">
        <authorList>
            <consortium name="WormBaseParasite"/>
        </authorList>
    </citation>
    <scope>IDENTIFICATION</scope>
</reference>
<dbReference type="Proteomes" id="UP000272942">
    <property type="component" value="Unassembled WGS sequence"/>
</dbReference>
<feature type="compositionally biased region" description="Acidic residues" evidence="3">
    <location>
        <begin position="100"/>
        <end position="112"/>
    </location>
</feature>
<accession>A0A183A9G2</accession>
<evidence type="ECO:0000256" key="1">
    <source>
        <dbReference type="ARBA" id="ARBA00022737"/>
    </source>
</evidence>
<feature type="domain" description="SAM" evidence="4">
    <location>
        <begin position="511"/>
        <end position="570"/>
    </location>
</feature>
<evidence type="ECO:0000313" key="5">
    <source>
        <dbReference type="EMBL" id="VDP69989.1"/>
    </source>
</evidence>
<proteinExistence type="predicted"/>
<dbReference type="EMBL" id="UZAN01040536">
    <property type="protein sequence ID" value="VDP69989.1"/>
    <property type="molecule type" value="Genomic_DNA"/>
</dbReference>
<feature type="compositionally biased region" description="Polar residues" evidence="3">
    <location>
        <begin position="185"/>
        <end position="196"/>
    </location>
</feature>
<sequence>MAQAIHDFHDPCTPNALSFHKGDLLSIFCNTTTPVVDRHGTYRGFLTAHGPQPVGLVPGWAITFVPSSKPSPLISPLPRTKVDFAVQTDFPDDVVDEYFSDTDDSCSSEAEADSGTNHGGGRSVELVQAAPPRTHIMSSSVELKMPTRHSGPGSPTGPRPTGMKMMTMQTTATTATGMSQTTKMNKSNLNGSSTECSSDGTVLHIGNPTAQTMTPAWVSTKRHSAASLDSGRDSTYAASSEGSGGTHSTHPSSGGMLRSPQPSLDRAPMSRLDAAHQEQNVTVMHCSYPGTAYNTRNNTLVTPRTPMGNVTNPPVGESAINYAPTEGTLSISSADSLSEGSSRFVFPYSCSSLPSAAASIQPINMPTNPHRPMMGTITGRSIMPEQHTYSHFVPTSPGVSSGDFRSPHPVFHSPHPVGHTRGMAYRPVEHFERRREISHDPLAQWLYSIGLSRLEETLSSAGFDLWTLCRTTPEELNACGVTNPADRQVLRMELNRLQLPDLIPDQLPVKVYDWLAQLNLAAYWPFFREQKLCTFEQIAKLTWEDLEEVGISKLGHQKKLLLAINRLTRQIATANNNLNRIPSPYVPTSMDNVGGYSIHSSNVPGYSSSFGSSASISSPTGIHNTDSLSSLVPPIVPTAENSNPTGCLSICPPLTLEELQETENLGESPPFPSPPPAFQDPVPLPLPPEEDAIPQTFTPVQNTEVQTTVCDAQKTTTRTTKTVTTTNLPPPVPLRRSSMTEEVVDIDPIGSSTQMPWSGQQSNKNSLRFRFPRMARRVHSIVSSHMQDSVQPGTNLEDPHNLTRRSSSPSLFPLKSDALVAKEQLTKWASGKSKTNSYWCQRERERSDHSV</sequence>
<feature type="region of interest" description="Disordered" evidence="3">
    <location>
        <begin position="142"/>
        <end position="196"/>
    </location>
</feature>
<dbReference type="WBParaSite" id="ECPE_0000360001-mRNA-1">
    <property type="protein sequence ID" value="ECPE_0000360001-mRNA-1"/>
    <property type="gene ID" value="ECPE_0000360001"/>
</dbReference>
<feature type="compositionally biased region" description="Low complexity" evidence="3">
    <location>
        <begin position="246"/>
        <end position="255"/>
    </location>
</feature>
<evidence type="ECO:0000256" key="2">
    <source>
        <dbReference type="ARBA" id="ARBA00023043"/>
    </source>
</evidence>
<feature type="region of interest" description="Disordered" evidence="3">
    <location>
        <begin position="661"/>
        <end position="682"/>
    </location>
</feature>
<name>A0A183A9G2_9TREM</name>
<organism evidence="7">
    <name type="scientific">Echinostoma caproni</name>
    <dbReference type="NCBI Taxonomy" id="27848"/>
    <lineage>
        <taxon>Eukaryota</taxon>
        <taxon>Metazoa</taxon>
        <taxon>Spiralia</taxon>
        <taxon>Lophotrochozoa</taxon>
        <taxon>Platyhelminthes</taxon>
        <taxon>Trematoda</taxon>
        <taxon>Digenea</taxon>
        <taxon>Plagiorchiida</taxon>
        <taxon>Echinostomata</taxon>
        <taxon>Echinostomatoidea</taxon>
        <taxon>Echinostomatidae</taxon>
        <taxon>Echinostoma</taxon>
    </lineage>
</organism>
<evidence type="ECO:0000256" key="3">
    <source>
        <dbReference type="SAM" id="MobiDB-lite"/>
    </source>
</evidence>